<dbReference type="InterPro" id="IPR016156">
    <property type="entry name" value="FAD/NAD-linked_Rdtase_dimer_sf"/>
</dbReference>
<evidence type="ECO:0000259" key="18">
    <source>
        <dbReference type="Pfam" id="PF01077"/>
    </source>
</evidence>
<evidence type="ECO:0000256" key="9">
    <source>
        <dbReference type="ARBA" id="ARBA00022827"/>
    </source>
</evidence>
<evidence type="ECO:0000259" key="21">
    <source>
        <dbReference type="Pfam" id="PF07992"/>
    </source>
</evidence>
<evidence type="ECO:0000256" key="1">
    <source>
        <dbReference type="ARBA" id="ARBA00001974"/>
    </source>
</evidence>
<dbReference type="SUPFAM" id="SSF56014">
    <property type="entry name" value="Nitrite and sulphite reductase 4Fe-4S domain-like"/>
    <property type="match status" value="1"/>
</dbReference>
<evidence type="ECO:0000256" key="13">
    <source>
        <dbReference type="ARBA" id="ARBA00023063"/>
    </source>
</evidence>
<keyword evidence="12 17" id="KW-0411">Iron-sulfur</keyword>
<evidence type="ECO:0000256" key="10">
    <source>
        <dbReference type="ARBA" id="ARBA00023002"/>
    </source>
</evidence>
<dbReference type="CDD" id="cd19944">
    <property type="entry name" value="NirB_Fer2_BFD-like_2"/>
    <property type="match status" value="1"/>
</dbReference>
<dbReference type="PIRSF" id="PIRSF037149">
    <property type="entry name" value="NirB"/>
    <property type="match status" value="1"/>
</dbReference>
<reference evidence="23 24" key="1">
    <citation type="submission" date="2018-06" db="EMBL/GenBank/DDBJ databases">
        <title>Freshwater and sediment microbial communities from various areas in North America, analyzing microbe dynamics in response to fracking.</title>
        <authorList>
            <person name="Lamendella R."/>
        </authorList>
    </citation>
    <scope>NUCLEOTIDE SEQUENCE [LARGE SCALE GENOMIC DNA]</scope>
    <source>
        <strain evidence="23 24">99A</strain>
    </source>
</reference>
<dbReference type="Pfam" id="PF04324">
    <property type="entry name" value="Fer2_BFD"/>
    <property type="match status" value="1"/>
</dbReference>
<dbReference type="GO" id="GO:0051539">
    <property type="term" value="F:4 iron, 4 sulfur cluster binding"/>
    <property type="evidence" value="ECO:0007669"/>
    <property type="project" value="UniProtKB-KW"/>
</dbReference>
<dbReference type="FunFam" id="3.30.390.30:FF:000006">
    <property type="entry name" value="Nitrite reductase large subunit"/>
    <property type="match status" value="1"/>
</dbReference>
<comment type="similarity">
    <text evidence="3">Belongs to the nitrite and sulfite reductase 4Fe-4S domain family.</text>
</comment>
<dbReference type="Pfam" id="PF18267">
    <property type="entry name" value="Rubredoxin_C"/>
    <property type="match status" value="1"/>
</dbReference>
<feature type="binding site" evidence="17">
    <location>
        <position position="642"/>
    </location>
    <ligand>
        <name>[4Fe-4S] cluster</name>
        <dbReference type="ChEBI" id="CHEBI:49883"/>
    </ligand>
</feature>
<feature type="domain" description="BFD-like [2Fe-2S]-binding" evidence="20">
    <location>
        <begin position="424"/>
        <end position="472"/>
    </location>
</feature>
<keyword evidence="11 17" id="KW-0408">Iron</keyword>
<dbReference type="InterPro" id="IPR017121">
    <property type="entry name" value="Nitrite_Rdtase_lsu"/>
</dbReference>
<dbReference type="EMBL" id="QLTR01000007">
    <property type="protein sequence ID" value="RAS65327.1"/>
    <property type="molecule type" value="Genomic_DNA"/>
</dbReference>
<evidence type="ECO:0000259" key="22">
    <source>
        <dbReference type="Pfam" id="PF18267"/>
    </source>
</evidence>
<name>A0A329EAZ3_VIBDI</name>
<dbReference type="Gene3D" id="1.10.10.1100">
    <property type="entry name" value="BFD-like [2Fe-2S]-binding domain"/>
    <property type="match status" value="1"/>
</dbReference>
<evidence type="ECO:0000256" key="11">
    <source>
        <dbReference type="ARBA" id="ARBA00023004"/>
    </source>
</evidence>
<keyword evidence="6 16" id="KW-0285">Flavoprotein</keyword>
<accession>A0A329EAZ3</accession>
<comment type="subunit">
    <text evidence="15">Homodimer which associates with NirD.</text>
</comment>
<evidence type="ECO:0000256" key="5">
    <source>
        <dbReference type="ARBA" id="ARBA00022617"/>
    </source>
</evidence>
<dbReference type="Gene3D" id="3.50.50.60">
    <property type="entry name" value="FAD/NAD(P)-binding domain"/>
    <property type="match status" value="2"/>
</dbReference>
<dbReference type="GO" id="GO:0050661">
    <property type="term" value="F:NADP binding"/>
    <property type="evidence" value="ECO:0007669"/>
    <property type="project" value="UniProtKB-UniRule"/>
</dbReference>
<comment type="pathway">
    <text evidence="2">Nitrogen metabolism; nitrate reduction (assimilation).</text>
</comment>
<dbReference type="InterPro" id="IPR036136">
    <property type="entry name" value="Nit/Sulf_reduc_fer-like_dom_sf"/>
</dbReference>
<dbReference type="PANTHER" id="PTHR43809">
    <property type="entry name" value="NITRITE REDUCTASE (NADH) LARGE SUBUNIT"/>
    <property type="match status" value="1"/>
</dbReference>
<dbReference type="GO" id="GO:0051537">
    <property type="term" value="F:2 iron, 2 sulfur cluster binding"/>
    <property type="evidence" value="ECO:0007669"/>
    <property type="project" value="UniProtKB-KW"/>
</dbReference>
<dbReference type="RefSeq" id="WP_112403542.1">
    <property type="nucleotide sequence ID" value="NZ_QLTR01000007.1"/>
</dbReference>
<keyword evidence="13 16" id="KW-0534">Nitrate assimilation</keyword>
<dbReference type="PRINTS" id="PR00397">
    <property type="entry name" value="SIROHAEM"/>
</dbReference>
<dbReference type="GO" id="GO:0042128">
    <property type="term" value="P:nitrate assimilation"/>
    <property type="evidence" value="ECO:0007669"/>
    <property type="project" value="UniProtKB-UniRule"/>
</dbReference>
<dbReference type="GO" id="GO:0050660">
    <property type="term" value="F:flavin adenine dinucleotide binding"/>
    <property type="evidence" value="ECO:0007669"/>
    <property type="project" value="UniProtKB-UniRule"/>
</dbReference>
<evidence type="ECO:0000256" key="7">
    <source>
        <dbReference type="ARBA" id="ARBA00022714"/>
    </source>
</evidence>
<feature type="domain" description="Nitrite/sulphite reductase 4Fe-4S" evidence="18">
    <location>
        <begin position="634"/>
        <end position="774"/>
    </location>
</feature>
<dbReference type="SUPFAM" id="SSF55124">
    <property type="entry name" value="Nitrite/Sulfite reductase N-terminal domain-like"/>
    <property type="match status" value="1"/>
</dbReference>
<feature type="domain" description="FAD/NAD(P)-binding" evidence="21">
    <location>
        <begin position="5"/>
        <end position="305"/>
    </location>
</feature>
<protein>
    <submittedName>
        <fullName evidence="23">Assimilatory nitrite reductase (NAD(P)H) large subunit</fullName>
    </submittedName>
</protein>
<proteinExistence type="inferred from homology"/>
<comment type="caution">
    <text evidence="23">The sequence shown here is derived from an EMBL/GenBank/DDBJ whole genome shotgun (WGS) entry which is preliminary data.</text>
</comment>
<dbReference type="Pfam" id="PF07992">
    <property type="entry name" value="Pyr_redox_2"/>
    <property type="match status" value="1"/>
</dbReference>
<dbReference type="Gene3D" id="3.30.413.10">
    <property type="entry name" value="Sulfite Reductase Hemoprotein, domain 1"/>
    <property type="match status" value="1"/>
</dbReference>
<evidence type="ECO:0000256" key="14">
    <source>
        <dbReference type="ARBA" id="ARBA00034078"/>
    </source>
</evidence>
<dbReference type="SUPFAM" id="SSF51905">
    <property type="entry name" value="FAD/NAD(P)-binding domain"/>
    <property type="match status" value="2"/>
</dbReference>
<dbReference type="FunFam" id="1.10.10.1100:FF:000002">
    <property type="entry name" value="Nitrite reductase large subunit"/>
    <property type="match status" value="1"/>
</dbReference>
<evidence type="ECO:0000256" key="6">
    <source>
        <dbReference type="ARBA" id="ARBA00022630"/>
    </source>
</evidence>
<dbReference type="NCBIfam" id="TIGR02374">
    <property type="entry name" value="nitri_red_nirB"/>
    <property type="match status" value="1"/>
</dbReference>
<dbReference type="PRINTS" id="PR00368">
    <property type="entry name" value="FADPNR"/>
</dbReference>
<sequence length="854" mass="93370">MSKLKLVVIGNGMVGHRYIEDLVEKTDVSQMDITVFCEEPRAAYDRVHLSSYFSHHTADELSLVKEGFYEKHGINILLGERAINVNRENRIVYSSTGREIQYDKLILATGSFPFVPPIKGHESKDCFVYRTIEDLKAIEACAKNSKSGVVIGGGLLGLEAAGALKALGVQTHVVEFAPKLMAEQLDLAGGNQLRQKIERMGVHVHTSKNTLEIVPEGTNARNVMRFADGTELETDFIVFSAGIRPQDKLARHMNLDIAPRGGVAINDHCQTSDENIYAIGECASWNQTFFGLVAPGYKMATVAVDHLLGKTESKFEGADMSAKLKLLGVKVGSIGDANGRTEGCKSYVYQNEEQEVYKRLIVSSDNKKLLGAVLVGDTSDYGDLLQLMLNEIDLPEHPDALILPAHAGAEKPALGADALPESAVICSCFDVTKGKIAQAVADGHHTLADIKAATGAGTGCGGCVPLVTSVLNAELAKSGIEVKSDVCEHFAYSRQELFHLIRIEEIKTFDELLAKYGKGYGCEVCKPLAGSILASCWGEHILKPQLVKLHDTNDNFLGNIQKDGTYSVIPRMAGGEVTPQALGALAAVAEEYKLYTKVTGAQRIGLFGAQKDDLPEIWRKLIDAGFETGQAYAKALRMAKTCVGSTWCRYGVQDSVGLGSLIENRYKGIRTPHKMKFGVSGCTRECAEAQGKDLGIIATDAGWNMYVCGNGGMKPRHADLLASDLDKETLLKYIDRFMMFYIRTAAPLQRTSVWLDNMEGGVDYLRKVIVEDKLGINAQLEADLAKLADEFECEWTVTINDESQLTRFAHFINSDKRDDNVVFVPERDQHRPATFTEKHPEAKGDILHVAATEA</sequence>
<organism evidence="23 24">
    <name type="scientific">Vibrio diazotrophicus</name>
    <dbReference type="NCBI Taxonomy" id="685"/>
    <lineage>
        <taxon>Bacteria</taxon>
        <taxon>Pseudomonadati</taxon>
        <taxon>Pseudomonadota</taxon>
        <taxon>Gammaproteobacteria</taxon>
        <taxon>Vibrionales</taxon>
        <taxon>Vibrionaceae</taxon>
        <taxon>Vibrio</taxon>
    </lineage>
</organism>
<dbReference type="PROSITE" id="PS00365">
    <property type="entry name" value="NIR_SIR"/>
    <property type="match status" value="1"/>
</dbReference>
<dbReference type="UniPathway" id="UPA00653"/>
<dbReference type="InterPro" id="IPR041575">
    <property type="entry name" value="Rubredoxin_C"/>
</dbReference>
<evidence type="ECO:0000256" key="2">
    <source>
        <dbReference type="ARBA" id="ARBA00005096"/>
    </source>
</evidence>
<dbReference type="Pfam" id="PF01077">
    <property type="entry name" value="NIR_SIR"/>
    <property type="match status" value="1"/>
</dbReference>
<dbReference type="InterPro" id="IPR007419">
    <property type="entry name" value="BFD-like_2Fe2S-bd_dom"/>
</dbReference>
<dbReference type="InterPro" id="IPR052034">
    <property type="entry name" value="NasD-like"/>
</dbReference>
<comment type="cofactor">
    <cofactor evidence="1 16">
        <name>FAD</name>
        <dbReference type="ChEBI" id="CHEBI:57692"/>
    </cofactor>
</comment>
<dbReference type="AlphaFoldDB" id="A0A329EAZ3"/>
<feature type="binding site" evidence="17">
    <location>
        <position position="648"/>
    </location>
    <ligand>
        <name>[4Fe-4S] cluster</name>
        <dbReference type="ChEBI" id="CHEBI:49883"/>
    </ligand>
</feature>
<evidence type="ECO:0000256" key="17">
    <source>
        <dbReference type="PIRSR" id="PIRSR037149-1"/>
    </source>
</evidence>
<evidence type="ECO:0000313" key="23">
    <source>
        <dbReference type="EMBL" id="RAS65327.1"/>
    </source>
</evidence>
<feature type="binding site" evidence="17">
    <location>
        <position position="682"/>
    </location>
    <ligand>
        <name>[4Fe-4S] cluster</name>
        <dbReference type="ChEBI" id="CHEBI:49883"/>
    </ligand>
</feature>
<evidence type="ECO:0000256" key="16">
    <source>
        <dbReference type="PIRNR" id="PIRNR037149"/>
    </source>
</evidence>
<evidence type="ECO:0000313" key="24">
    <source>
        <dbReference type="Proteomes" id="UP000248729"/>
    </source>
</evidence>
<gene>
    <name evidence="23" type="ORF">DET48_10739</name>
</gene>
<dbReference type="PANTHER" id="PTHR43809:SF1">
    <property type="entry name" value="NITRITE REDUCTASE (NADH) LARGE SUBUNIT"/>
    <property type="match status" value="1"/>
</dbReference>
<keyword evidence="10" id="KW-0560">Oxidoreductase</keyword>
<evidence type="ECO:0000256" key="15">
    <source>
        <dbReference type="ARBA" id="ARBA00064211"/>
    </source>
</evidence>
<dbReference type="InterPro" id="IPR023753">
    <property type="entry name" value="FAD/NAD-binding_dom"/>
</dbReference>
<dbReference type="InterPro" id="IPR045854">
    <property type="entry name" value="NO2/SO3_Rdtase_4Fe4S_sf"/>
</dbReference>
<comment type="cofactor">
    <cofactor evidence="17">
        <name>siroheme</name>
        <dbReference type="ChEBI" id="CHEBI:60052"/>
    </cofactor>
    <text evidence="17">Binds 1 siroheme per subunit.</text>
</comment>
<feature type="domain" description="Nitrite/Sulfite reductase ferredoxin-like" evidence="19">
    <location>
        <begin position="561"/>
        <end position="622"/>
    </location>
</feature>
<evidence type="ECO:0000259" key="20">
    <source>
        <dbReference type="Pfam" id="PF04324"/>
    </source>
</evidence>
<dbReference type="Proteomes" id="UP000248729">
    <property type="component" value="Unassembled WGS sequence"/>
</dbReference>
<dbReference type="GO" id="GO:0015980">
    <property type="term" value="P:energy derivation by oxidation of organic compounds"/>
    <property type="evidence" value="ECO:0007669"/>
    <property type="project" value="UniProtKB-ARBA"/>
</dbReference>
<dbReference type="FunFam" id="3.30.413.10:FF:000007">
    <property type="entry name" value="Nitrite reductase [NAD(P)H] large subunit"/>
    <property type="match status" value="1"/>
</dbReference>
<feature type="binding site" evidence="17">
    <location>
        <position position="686"/>
    </location>
    <ligand>
        <name>[4Fe-4S] cluster</name>
        <dbReference type="ChEBI" id="CHEBI:49883"/>
    </ligand>
</feature>
<dbReference type="GO" id="GO:0098809">
    <property type="term" value="F:nitrite reductase activity"/>
    <property type="evidence" value="ECO:0007669"/>
    <property type="project" value="InterPro"/>
</dbReference>
<dbReference type="GO" id="GO:0046872">
    <property type="term" value="F:metal ion binding"/>
    <property type="evidence" value="ECO:0007669"/>
    <property type="project" value="UniProtKB-KW"/>
</dbReference>
<dbReference type="Pfam" id="PF03460">
    <property type="entry name" value="NIR_SIR_ferr"/>
    <property type="match status" value="1"/>
</dbReference>
<dbReference type="Gene3D" id="3.90.480.20">
    <property type="match status" value="1"/>
</dbReference>
<keyword evidence="7" id="KW-0001">2Fe-2S</keyword>
<dbReference type="InterPro" id="IPR012744">
    <property type="entry name" value="Nitri_red_NirB"/>
</dbReference>
<dbReference type="NCBIfam" id="NF011565">
    <property type="entry name" value="PRK14989.1"/>
    <property type="match status" value="1"/>
</dbReference>
<dbReference type="PRINTS" id="PR00411">
    <property type="entry name" value="PNDRDTASEI"/>
</dbReference>
<evidence type="ECO:0000259" key="19">
    <source>
        <dbReference type="Pfam" id="PF03460"/>
    </source>
</evidence>
<keyword evidence="9 16" id="KW-0274">FAD</keyword>
<evidence type="ECO:0000256" key="3">
    <source>
        <dbReference type="ARBA" id="ARBA00010429"/>
    </source>
</evidence>
<dbReference type="InterPro" id="IPR041854">
    <property type="entry name" value="BFD-like_2Fe2S-bd_dom_sf"/>
</dbReference>
<keyword evidence="8 17" id="KW-0479">Metal-binding</keyword>
<dbReference type="InterPro" id="IPR005117">
    <property type="entry name" value="NiRdtase/SiRdtase_haem-b_fer"/>
</dbReference>
<comment type="cofactor">
    <cofactor evidence="14">
        <name>[2Fe-2S] cluster</name>
        <dbReference type="ChEBI" id="CHEBI:190135"/>
    </cofactor>
</comment>
<feature type="binding site" description="axial binding residue" evidence="17">
    <location>
        <position position="686"/>
    </location>
    <ligand>
        <name>siroheme</name>
        <dbReference type="ChEBI" id="CHEBI:60052"/>
    </ligand>
    <ligandPart>
        <name>Fe</name>
        <dbReference type="ChEBI" id="CHEBI:18248"/>
    </ligandPart>
</feature>
<dbReference type="GO" id="GO:0020037">
    <property type="term" value="F:heme binding"/>
    <property type="evidence" value="ECO:0007669"/>
    <property type="project" value="InterPro"/>
</dbReference>
<feature type="domain" description="NADH-rubredoxin oxidoreductase C-terminal" evidence="22">
    <location>
        <begin position="322"/>
        <end position="391"/>
    </location>
</feature>
<dbReference type="InterPro" id="IPR006067">
    <property type="entry name" value="NO2/SO3_Rdtase_4Fe4S_dom"/>
</dbReference>
<comment type="cofactor">
    <cofactor evidence="17">
        <name>[4Fe-4S] cluster</name>
        <dbReference type="ChEBI" id="CHEBI:49883"/>
    </cofactor>
    <text evidence="17">Binds 1 [4Fe-4S] cluster per subunit.</text>
</comment>
<keyword evidence="5 17" id="KW-0349">Heme</keyword>
<dbReference type="InterPro" id="IPR006066">
    <property type="entry name" value="NO2/SO3_Rdtase_FeS/sirohaem_BS"/>
</dbReference>
<evidence type="ECO:0000256" key="4">
    <source>
        <dbReference type="ARBA" id="ARBA00022485"/>
    </source>
</evidence>
<evidence type="ECO:0000256" key="8">
    <source>
        <dbReference type="ARBA" id="ARBA00022723"/>
    </source>
</evidence>
<keyword evidence="4 17" id="KW-0004">4Fe-4S</keyword>
<dbReference type="InterPro" id="IPR036188">
    <property type="entry name" value="FAD/NAD-bd_sf"/>
</dbReference>
<dbReference type="Gene3D" id="3.30.390.30">
    <property type="match status" value="1"/>
</dbReference>
<evidence type="ECO:0000256" key="12">
    <source>
        <dbReference type="ARBA" id="ARBA00023014"/>
    </source>
</evidence>
<dbReference type="FunFam" id="3.50.50.60:FF:000033">
    <property type="entry name" value="Nitrite reductase [NAD(P)H], large subunit"/>
    <property type="match status" value="1"/>
</dbReference>